<evidence type="ECO:0000313" key="2">
    <source>
        <dbReference type="Proteomes" id="UP001177260"/>
    </source>
</evidence>
<keyword evidence="1" id="KW-0675">Receptor</keyword>
<reference evidence="1 2" key="1">
    <citation type="journal article" date="2023" name="ACS Omega">
        <title>Identification of the Neoaspergillic Acid Biosynthesis Gene Cluster by Establishing an In Vitro CRISPR-Ribonucleoprotein Genetic System in Aspergillus melleus.</title>
        <authorList>
            <person name="Yuan B."/>
            <person name="Grau M.F."/>
            <person name="Murata R.M."/>
            <person name="Torok T."/>
            <person name="Venkateswaran K."/>
            <person name="Stajich J.E."/>
            <person name="Wang C.C.C."/>
        </authorList>
    </citation>
    <scope>NUCLEOTIDE SEQUENCE [LARGE SCALE GENOMIC DNA]</scope>
    <source>
        <strain evidence="1 2">IMV 1140</strain>
    </source>
</reference>
<gene>
    <name evidence="1" type="primary">MTR10</name>
    <name evidence="1" type="ORF">N8T08_007861</name>
</gene>
<comment type="caution">
    <text evidence="1">The sequence shown here is derived from an EMBL/GenBank/DDBJ whole genome shotgun (WGS) entry which is preliminary data.</text>
</comment>
<name>A0ACC3AYA8_9EURO</name>
<dbReference type="EMBL" id="JAOPJF010000050">
    <property type="protein sequence ID" value="KAK1142499.1"/>
    <property type="molecule type" value="Genomic_DNA"/>
</dbReference>
<proteinExistence type="predicted"/>
<evidence type="ECO:0000313" key="1">
    <source>
        <dbReference type="EMBL" id="KAK1142499.1"/>
    </source>
</evidence>
<accession>A0ACC3AYA8</accession>
<keyword evidence="2" id="KW-1185">Reference proteome</keyword>
<organism evidence="1 2">
    <name type="scientific">Aspergillus melleus</name>
    <dbReference type="NCBI Taxonomy" id="138277"/>
    <lineage>
        <taxon>Eukaryota</taxon>
        <taxon>Fungi</taxon>
        <taxon>Dikarya</taxon>
        <taxon>Ascomycota</taxon>
        <taxon>Pezizomycotina</taxon>
        <taxon>Eurotiomycetes</taxon>
        <taxon>Eurotiomycetidae</taxon>
        <taxon>Eurotiales</taxon>
        <taxon>Aspergillaceae</taxon>
        <taxon>Aspergillus</taxon>
        <taxon>Aspergillus subgen. Circumdati</taxon>
    </lineage>
</organism>
<sequence>MASKEGSAGQAFGPVLAAVATMQGNVSRSEKTHAHEFLEKFQKSIEAWTITHELLQSPDVPVEAKLFAATTLKGKIMFDLDQLPAESVVALRDSVMNLLVAFASGPRPIQTQLCVCLASLAIQMLEWKDVLASVGSALGSSAGDCVLEFLKILPEEVTEGRKINLSEEDLLTRTKELLEDNAEQVMHLLIQYAQSSPTASTNPRLLDCITSWMREIPAAKIVESPLLDIVLKGLDNDVSFESAVDSMCTLYRDTREVDESLPIIQALYPRLMTLRPKIAEFAETEDTDAFRGITRLFAEAGEAWVVLAARLPTEFRGLVEAVLECCARDWDRDAVSLTFVFWYELKQYVTLERYTDARVCFSDVFSQLVDIMVKHLEYPRPDDGEIDLFGGDREQEEKFRHFRHSMGDVLKDCCAVIGVSECLTKAYQLIQQWVSKYAAQASDDHVPNWQELEAPLFSLRAMGRMVDPEENTVLTQVIPLIVQIPNQEKVRFQAIMALARYTEWTAQHPETLEAQLNYVISGFQHSSSEVVQASALAFKFLGTDCQKLLGGHITQLHSFYESVLDKLKPASQEEVTEGVAAVVAVQPIDKIYETMKLFCDPIMNRIMALANNAKDEQGQRAVADHLQLITIFVLVVNPYVSRGEENPAVKYCGEILPIMTTIALNFTESTPILERVCRCWRNMIISYRTAMTPLLPTLADSLANGFQASREGCFLWATDAVVREFSEGAEFVDPATSNAVFRFYEQQATAFLRTLNDLPPENLPDVIEDFYRLSSDAVRYYPKECISSPLSIPIFTAALTGLTLQQVDPLMAILHYYHDLFSFAFERPAISEFTSSNGDPYTNPPEVREAVKQLIASQGQALAERIITGMMFSFPGDCFPDASGVMMSLFELMPQEAGLWLQSTLQMLPPGTMKPNEAERLLKGISDKVQSGELRKIRVLLQDFTNSYRRRNVAPREGLGRLEATRFRFSG</sequence>
<dbReference type="Proteomes" id="UP001177260">
    <property type="component" value="Unassembled WGS sequence"/>
</dbReference>
<protein>
    <submittedName>
        <fullName evidence="1">Nuclear import receptor</fullName>
    </submittedName>
</protein>